<dbReference type="Gene3D" id="2.60.120.1440">
    <property type="match status" value="1"/>
</dbReference>
<dbReference type="RefSeq" id="WP_183077821.1">
    <property type="nucleotide sequence ID" value="NZ_RBIG01000001.1"/>
</dbReference>
<proteinExistence type="predicted"/>
<evidence type="ECO:0000313" key="4">
    <source>
        <dbReference type="EMBL" id="RKQ72349.1"/>
    </source>
</evidence>
<sequence>MSQPISPDPVEQAAQDWFLRLTAGDMDTADLQSFRDWRQADPRHEAAFREVRALWNDLDPLEPAFAPAANETATHRIRPRLFRPGAVAAVTALAACLLLFVATTPDLLLMIEADYRTDRGEQTSVTLPDGTVAHLNTGSALDVRYSDGRREVALLTGEAWFDVARDTERPFSVLALGGNSKAVGTAYAVRDRDGIATVTVTEGTVLVTPGKGGDGQLLHAGQRIAYRADGGIGPMERVDMDAATAWRHGMILLRDRPFTEALEEIGRYHPGRILLLGDETKLGRVTARLSLGALDSGIDALAATHGLSVIRLTDYLVILR</sequence>
<dbReference type="Pfam" id="PF16220">
    <property type="entry name" value="DUF4880"/>
    <property type="match status" value="1"/>
</dbReference>
<dbReference type="Proteomes" id="UP000277424">
    <property type="component" value="Unassembled WGS sequence"/>
</dbReference>
<feature type="transmembrane region" description="Helical" evidence="1">
    <location>
        <begin position="81"/>
        <end position="102"/>
    </location>
</feature>
<feature type="domain" description="FecR protein" evidence="2">
    <location>
        <begin position="114"/>
        <end position="205"/>
    </location>
</feature>
<accession>A0A420WMY7</accession>
<comment type="caution">
    <text evidence="4">The sequence shown here is derived from an EMBL/GenBank/DDBJ whole genome shotgun (WGS) entry which is preliminary data.</text>
</comment>
<evidence type="ECO:0000313" key="5">
    <source>
        <dbReference type="Proteomes" id="UP000277424"/>
    </source>
</evidence>
<keyword evidence="1" id="KW-1133">Transmembrane helix</keyword>
<dbReference type="PANTHER" id="PTHR30273:SF2">
    <property type="entry name" value="PROTEIN FECR"/>
    <property type="match status" value="1"/>
</dbReference>
<protein>
    <submittedName>
        <fullName evidence="4">Transmembrane sensor</fullName>
    </submittedName>
</protein>
<dbReference type="Pfam" id="PF04773">
    <property type="entry name" value="FecR"/>
    <property type="match status" value="1"/>
</dbReference>
<dbReference type="GO" id="GO:0016989">
    <property type="term" value="F:sigma factor antagonist activity"/>
    <property type="evidence" value="ECO:0007669"/>
    <property type="project" value="TreeGrafter"/>
</dbReference>
<reference evidence="4 5" key="1">
    <citation type="submission" date="2018-10" db="EMBL/GenBank/DDBJ databases">
        <title>Comparative analysis of microorganisms from saline springs in Andes Mountain Range, Colombia.</title>
        <authorList>
            <person name="Rubin E."/>
        </authorList>
    </citation>
    <scope>NUCLEOTIDE SEQUENCE [LARGE SCALE GENOMIC DNA]</scope>
    <source>
        <strain evidence="4 5">USBA 36</strain>
    </source>
</reference>
<dbReference type="InterPro" id="IPR006860">
    <property type="entry name" value="FecR"/>
</dbReference>
<name>A0A420WMY7_9PROT</name>
<evidence type="ECO:0000259" key="3">
    <source>
        <dbReference type="Pfam" id="PF16220"/>
    </source>
</evidence>
<feature type="domain" description="FecR N-terminal" evidence="3">
    <location>
        <begin position="12"/>
        <end position="54"/>
    </location>
</feature>
<gene>
    <name evidence="4" type="ORF">BCL74_0113</name>
</gene>
<evidence type="ECO:0000256" key="1">
    <source>
        <dbReference type="SAM" id="Phobius"/>
    </source>
</evidence>
<evidence type="ECO:0000259" key="2">
    <source>
        <dbReference type="Pfam" id="PF04773"/>
    </source>
</evidence>
<organism evidence="4 5">
    <name type="scientific">Oceanibaculum indicum</name>
    <dbReference type="NCBI Taxonomy" id="526216"/>
    <lineage>
        <taxon>Bacteria</taxon>
        <taxon>Pseudomonadati</taxon>
        <taxon>Pseudomonadota</taxon>
        <taxon>Alphaproteobacteria</taxon>
        <taxon>Rhodospirillales</taxon>
        <taxon>Oceanibaculaceae</taxon>
        <taxon>Oceanibaculum</taxon>
    </lineage>
</organism>
<dbReference type="InterPro" id="IPR032623">
    <property type="entry name" value="FecR_N"/>
</dbReference>
<dbReference type="AlphaFoldDB" id="A0A420WMY7"/>
<dbReference type="PANTHER" id="PTHR30273">
    <property type="entry name" value="PERIPLASMIC SIGNAL SENSOR AND SIGMA FACTOR ACTIVATOR FECR-RELATED"/>
    <property type="match status" value="1"/>
</dbReference>
<dbReference type="InterPro" id="IPR012373">
    <property type="entry name" value="Ferrdict_sens_TM"/>
</dbReference>
<dbReference type="PIRSF" id="PIRSF018266">
    <property type="entry name" value="FecR"/>
    <property type="match status" value="1"/>
</dbReference>
<keyword evidence="1" id="KW-0472">Membrane</keyword>
<dbReference type="EMBL" id="RBIG01000001">
    <property type="protein sequence ID" value="RKQ72349.1"/>
    <property type="molecule type" value="Genomic_DNA"/>
</dbReference>
<keyword evidence="1 4" id="KW-0812">Transmembrane</keyword>